<dbReference type="PROSITE" id="PS51257">
    <property type="entry name" value="PROKAR_LIPOPROTEIN"/>
    <property type="match status" value="1"/>
</dbReference>
<evidence type="ECO:0000313" key="3">
    <source>
        <dbReference type="EMBL" id="MDN4579352.1"/>
    </source>
</evidence>
<feature type="signal peptide" evidence="1">
    <location>
        <begin position="1"/>
        <end position="22"/>
    </location>
</feature>
<evidence type="ECO:0000313" key="5">
    <source>
        <dbReference type="Proteomes" id="UP001172791"/>
    </source>
</evidence>
<dbReference type="Proteomes" id="UP001172788">
    <property type="component" value="Unassembled WGS sequence"/>
</dbReference>
<sequence>MKFFKWLGVVFAVTLASGCAHQVSMSPDIAAIDAPEGATRIEKHVGYVITDQSRALIVTTPGGGGDRVRYKPYADTETAFYKVLSNVFTDVTRLKSVDDAASTKKSALAYVIVPTITTDSSSASLITWPATDFTVNLKCEIRNLDGTIFATRTVTGTGHADFSEFKSDFSLSGRRAAADAMIKLQDTLLKMPELR</sequence>
<evidence type="ECO:0000256" key="1">
    <source>
        <dbReference type="SAM" id="SignalP"/>
    </source>
</evidence>
<feature type="chain" id="PRO_5043409403" description="Lipoprotein" evidence="1">
    <location>
        <begin position="23"/>
        <end position="195"/>
    </location>
</feature>
<dbReference type="EMBL" id="QAIC01000041">
    <property type="protein sequence ID" value="MDN4575282.1"/>
    <property type="molecule type" value="Genomic_DNA"/>
</dbReference>
<gene>
    <name evidence="2" type="ORF">DBA34_18735</name>
    <name evidence="3" type="ORF">DBB29_14645</name>
</gene>
<proteinExistence type="predicted"/>
<organism evidence="2 5">
    <name type="scientific">Pandoraea cepalis</name>
    <dbReference type="NCBI Taxonomy" id="2508294"/>
    <lineage>
        <taxon>Bacteria</taxon>
        <taxon>Pseudomonadati</taxon>
        <taxon>Pseudomonadota</taxon>
        <taxon>Betaproteobacteria</taxon>
        <taxon>Burkholderiales</taxon>
        <taxon>Burkholderiaceae</taxon>
        <taxon>Pandoraea</taxon>
    </lineage>
</organism>
<dbReference type="Proteomes" id="UP001172791">
    <property type="component" value="Unassembled WGS sequence"/>
</dbReference>
<keyword evidence="4" id="KW-1185">Reference proteome</keyword>
<evidence type="ECO:0000313" key="2">
    <source>
        <dbReference type="EMBL" id="MDN4575282.1"/>
    </source>
</evidence>
<name>A0AAW7MR22_9BURK</name>
<comment type="caution">
    <text evidence="2">The sequence shown here is derived from an EMBL/GenBank/DDBJ whole genome shotgun (WGS) entry which is preliminary data.</text>
</comment>
<protein>
    <recommendedName>
        <fullName evidence="6">Lipoprotein</fullName>
    </recommendedName>
</protein>
<dbReference type="EMBL" id="QAID01000042">
    <property type="protein sequence ID" value="MDN4579352.1"/>
    <property type="molecule type" value="Genomic_DNA"/>
</dbReference>
<evidence type="ECO:0008006" key="6">
    <source>
        <dbReference type="Google" id="ProtNLM"/>
    </source>
</evidence>
<reference evidence="2" key="1">
    <citation type="submission" date="2018-04" db="EMBL/GenBank/DDBJ databases">
        <authorList>
            <person name="Jy Z."/>
        </authorList>
    </citation>
    <scope>NUCLEOTIDE SEQUENCE</scope>
    <source>
        <strain evidence="3">AS13</strain>
        <strain evidence="2">LA18</strain>
    </source>
</reference>
<evidence type="ECO:0000313" key="4">
    <source>
        <dbReference type="Proteomes" id="UP001172788"/>
    </source>
</evidence>
<dbReference type="AlphaFoldDB" id="A0AAW7MR22"/>
<keyword evidence="1" id="KW-0732">Signal</keyword>
<accession>A0AAW7MR22</accession>